<dbReference type="PANTHER" id="PTHR43451">
    <property type="entry name" value="ACETYLTRANSFERASE (GNAT) FAMILY PROTEIN"/>
    <property type="match status" value="1"/>
</dbReference>
<dbReference type="Proteomes" id="UP000294881">
    <property type="component" value="Unassembled WGS sequence"/>
</dbReference>
<dbReference type="RefSeq" id="WP_132008000.1">
    <property type="nucleotide sequence ID" value="NZ_JBHUNN010000002.1"/>
</dbReference>
<protein>
    <submittedName>
        <fullName evidence="2">Putative acetyltransferase</fullName>
    </submittedName>
</protein>
<keyword evidence="2" id="KW-0808">Transferase</keyword>
<dbReference type="InterPro" id="IPR000182">
    <property type="entry name" value="GNAT_dom"/>
</dbReference>
<evidence type="ECO:0000313" key="3">
    <source>
        <dbReference type="Proteomes" id="UP000294881"/>
    </source>
</evidence>
<dbReference type="PROSITE" id="PS51186">
    <property type="entry name" value="GNAT"/>
    <property type="match status" value="1"/>
</dbReference>
<dbReference type="Pfam" id="PF13673">
    <property type="entry name" value="Acetyltransf_10"/>
    <property type="match status" value="1"/>
</dbReference>
<dbReference type="PANTHER" id="PTHR43451:SF1">
    <property type="entry name" value="ACETYLTRANSFERASE"/>
    <property type="match status" value="1"/>
</dbReference>
<gene>
    <name evidence="2" type="ORF">EV666_11040</name>
</gene>
<name>A0A4R2GQH0_9HYPH</name>
<sequence>MGQQFNAGLRPFLPSDGPVLAEIFREAIHVLAGDDYDDAQRDAWASTADDEEAFVSRLAGNLTLVAVVGGSPAGFASLRGKDHIDMLFVHPSAAGQGIGAMLLGALEKLATARGAAALTADVSDVASHLFGKLGFEPQRRETVDIDGVWLGRTMMRKQLAGNNDKNTAPGGRQ</sequence>
<dbReference type="OrthoDB" id="9789081at2"/>
<dbReference type="EMBL" id="SLWL01000010">
    <property type="protein sequence ID" value="TCO12002.1"/>
    <property type="molecule type" value="Genomic_DNA"/>
</dbReference>
<keyword evidence="3" id="KW-1185">Reference proteome</keyword>
<evidence type="ECO:0000313" key="2">
    <source>
        <dbReference type="EMBL" id="TCO12002.1"/>
    </source>
</evidence>
<dbReference type="InterPro" id="IPR052564">
    <property type="entry name" value="N-acetyltrans/Recomb-assoc"/>
</dbReference>
<dbReference type="Gene3D" id="3.40.630.30">
    <property type="match status" value="1"/>
</dbReference>
<evidence type="ECO:0000259" key="1">
    <source>
        <dbReference type="PROSITE" id="PS51186"/>
    </source>
</evidence>
<dbReference type="SUPFAM" id="SSF55729">
    <property type="entry name" value="Acyl-CoA N-acyltransferases (Nat)"/>
    <property type="match status" value="1"/>
</dbReference>
<organism evidence="2 3">
    <name type="scientific">Camelimonas lactis</name>
    <dbReference type="NCBI Taxonomy" id="659006"/>
    <lineage>
        <taxon>Bacteria</taxon>
        <taxon>Pseudomonadati</taxon>
        <taxon>Pseudomonadota</taxon>
        <taxon>Alphaproteobacteria</taxon>
        <taxon>Hyphomicrobiales</taxon>
        <taxon>Chelatococcaceae</taxon>
        <taxon>Camelimonas</taxon>
    </lineage>
</organism>
<dbReference type="AlphaFoldDB" id="A0A4R2GQH0"/>
<dbReference type="CDD" id="cd04301">
    <property type="entry name" value="NAT_SF"/>
    <property type="match status" value="1"/>
</dbReference>
<dbReference type="GO" id="GO:0016747">
    <property type="term" value="F:acyltransferase activity, transferring groups other than amino-acyl groups"/>
    <property type="evidence" value="ECO:0007669"/>
    <property type="project" value="InterPro"/>
</dbReference>
<reference evidence="2 3" key="1">
    <citation type="submission" date="2019-03" db="EMBL/GenBank/DDBJ databases">
        <title>Genomic Encyclopedia of Type Strains, Phase IV (KMG-IV): sequencing the most valuable type-strain genomes for metagenomic binning, comparative biology and taxonomic classification.</title>
        <authorList>
            <person name="Goeker M."/>
        </authorList>
    </citation>
    <scope>NUCLEOTIDE SEQUENCE [LARGE SCALE GENOMIC DNA]</scope>
    <source>
        <strain evidence="2 3">DSM 22958</strain>
    </source>
</reference>
<comment type="caution">
    <text evidence="2">The sequence shown here is derived from an EMBL/GenBank/DDBJ whole genome shotgun (WGS) entry which is preliminary data.</text>
</comment>
<accession>A0A4R2GQH0</accession>
<dbReference type="InterPro" id="IPR016181">
    <property type="entry name" value="Acyl_CoA_acyltransferase"/>
</dbReference>
<proteinExistence type="predicted"/>
<feature type="domain" description="N-acetyltransferase" evidence="1">
    <location>
        <begin position="7"/>
        <end position="155"/>
    </location>
</feature>